<dbReference type="InterPro" id="IPR045851">
    <property type="entry name" value="AMP-bd_C_sf"/>
</dbReference>
<dbReference type="CDD" id="cd04433">
    <property type="entry name" value="AFD_class_I"/>
    <property type="match status" value="1"/>
</dbReference>
<dbReference type="Gene3D" id="3.40.50.12780">
    <property type="entry name" value="N-terminal domain of ligase-like"/>
    <property type="match status" value="1"/>
</dbReference>
<evidence type="ECO:0000313" key="5">
    <source>
        <dbReference type="EMBL" id="MFD1215405.1"/>
    </source>
</evidence>
<gene>
    <name evidence="5" type="ORF">ACFQ2X_02235</name>
</gene>
<feature type="domain" description="AMP-dependent synthetase/ligase" evidence="3">
    <location>
        <begin position="37"/>
        <end position="394"/>
    </location>
</feature>
<evidence type="ECO:0000256" key="2">
    <source>
        <dbReference type="ARBA" id="ARBA00022598"/>
    </source>
</evidence>
<dbReference type="PANTHER" id="PTHR43201">
    <property type="entry name" value="ACYL-COA SYNTHETASE"/>
    <property type="match status" value="1"/>
</dbReference>
<dbReference type="PANTHER" id="PTHR43201:SF5">
    <property type="entry name" value="MEDIUM-CHAIN ACYL-COA LIGASE ACSF2, MITOCHONDRIAL"/>
    <property type="match status" value="1"/>
</dbReference>
<organism evidence="5 6">
    <name type="scientific">Microbulbifer celer</name>
    <dbReference type="NCBI Taxonomy" id="435905"/>
    <lineage>
        <taxon>Bacteria</taxon>
        <taxon>Pseudomonadati</taxon>
        <taxon>Pseudomonadota</taxon>
        <taxon>Gammaproteobacteria</taxon>
        <taxon>Cellvibrionales</taxon>
        <taxon>Microbulbiferaceae</taxon>
        <taxon>Microbulbifer</taxon>
    </lineage>
</organism>
<dbReference type="InterPro" id="IPR042099">
    <property type="entry name" value="ANL_N_sf"/>
</dbReference>
<reference evidence="6" key="1">
    <citation type="journal article" date="2019" name="Int. J. Syst. Evol. Microbiol.">
        <title>The Global Catalogue of Microorganisms (GCM) 10K type strain sequencing project: providing services to taxonomists for standard genome sequencing and annotation.</title>
        <authorList>
            <consortium name="The Broad Institute Genomics Platform"/>
            <consortium name="The Broad Institute Genome Sequencing Center for Infectious Disease"/>
            <person name="Wu L."/>
            <person name="Ma J."/>
        </authorList>
    </citation>
    <scope>NUCLEOTIDE SEQUENCE [LARGE SCALE GENOMIC DNA]</scope>
    <source>
        <strain evidence="6">CCUG 54356</strain>
    </source>
</reference>
<accession>A0ABW3U4B1</accession>
<dbReference type="InterPro" id="IPR020845">
    <property type="entry name" value="AMP-binding_CS"/>
</dbReference>
<feature type="domain" description="AMP-binding enzyme C-terminal" evidence="4">
    <location>
        <begin position="451"/>
        <end position="528"/>
    </location>
</feature>
<dbReference type="InterPro" id="IPR025110">
    <property type="entry name" value="AMP-bd_C"/>
</dbReference>
<dbReference type="Proteomes" id="UP001597264">
    <property type="component" value="Unassembled WGS sequence"/>
</dbReference>
<dbReference type="EMBL" id="JBHTLR010000004">
    <property type="protein sequence ID" value="MFD1215405.1"/>
    <property type="molecule type" value="Genomic_DNA"/>
</dbReference>
<evidence type="ECO:0000256" key="1">
    <source>
        <dbReference type="ARBA" id="ARBA00006432"/>
    </source>
</evidence>
<evidence type="ECO:0000259" key="4">
    <source>
        <dbReference type="Pfam" id="PF13193"/>
    </source>
</evidence>
<keyword evidence="6" id="KW-1185">Reference proteome</keyword>
<comment type="caution">
    <text evidence="5">The sequence shown here is derived from an EMBL/GenBank/DDBJ whole genome shotgun (WGS) entry which is preliminary data.</text>
</comment>
<keyword evidence="2" id="KW-0436">Ligase</keyword>
<evidence type="ECO:0000259" key="3">
    <source>
        <dbReference type="Pfam" id="PF00501"/>
    </source>
</evidence>
<protein>
    <submittedName>
        <fullName evidence="5">Class I adenylate-forming enzyme family protein</fullName>
    </submittedName>
</protein>
<dbReference type="InterPro" id="IPR000873">
    <property type="entry name" value="AMP-dep_synth/lig_dom"/>
</dbReference>
<name>A0ABW3U4B1_9GAMM</name>
<evidence type="ECO:0000313" key="6">
    <source>
        <dbReference type="Proteomes" id="UP001597264"/>
    </source>
</evidence>
<dbReference type="Gene3D" id="3.30.300.30">
    <property type="match status" value="1"/>
</dbReference>
<sequence>MNHTGLLDLVPATLREEWKKAGYYPNRSVYQMFCSKAGDLPDTPAVLEPDGITSYAQLREAAERIAGSFKELGIVNGDVVVYQMANSWRSCAIDLACAALGAIACPMPAGRGRLDMESVLKRTDARAVIVDRRHRDIDYCEIVDDVRRVALSLRVLVVHGENPDSGPWRSFDDLLQAAPLTEPEAVNADAPARFLISSGTESEPKLVAYSHNALLGGRGRFLERMKMPEQEFRALYLMPLGTAFGSSATCGVLAWLGGSIVVLPEFSAEAAIDAIAQHKPTHILGVPTMFQRMAVAPELQQLDLSCLTALVSGGAAMDTATRDRCVRAFGCPLIGLYGSADGINCHHTLDDSPETLSASIGKPNPSVCDIRIVDDERQPLPRGEIGEIAGRGPLSPMQYVNAPELDRSHRDEQGWVYTGDLGRIDDAGNLVLLGRKKDVIIRGGSNISPLQIEQTATAHPDVVSVACVPVPDAEMGQRVCICLTLREGAERMSLRELGEFLKSRGLEVNKLPEYLQFHRQLPMTPAGKVDKRALAAGAASLGDTAGEPLPLAI</sequence>
<comment type="similarity">
    <text evidence="1">Belongs to the ATP-dependent AMP-binding enzyme family.</text>
</comment>
<dbReference type="RefSeq" id="WP_230437848.1">
    <property type="nucleotide sequence ID" value="NZ_CP087715.1"/>
</dbReference>
<dbReference type="SUPFAM" id="SSF56801">
    <property type="entry name" value="Acetyl-CoA synthetase-like"/>
    <property type="match status" value="1"/>
</dbReference>
<dbReference type="Pfam" id="PF13193">
    <property type="entry name" value="AMP-binding_C"/>
    <property type="match status" value="1"/>
</dbReference>
<proteinExistence type="inferred from homology"/>
<dbReference type="Pfam" id="PF00501">
    <property type="entry name" value="AMP-binding"/>
    <property type="match status" value="1"/>
</dbReference>
<dbReference type="PROSITE" id="PS00455">
    <property type="entry name" value="AMP_BINDING"/>
    <property type="match status" value="1"/>
</dbReference>